<dbReference type="Gene3D" id="1.10.10.10">
    <property type="entry name" value="Winged helix-like DNA-binding domain superfamily/Winged helix DNA-binding domain"/>
    <property type="match status" value="1"/>
</dbReference>
<dbReference type="GO" id="GO:0000160">
    <property type="term" value="P:phosphorelay signal transduction system"/>
    <property type="evidence" value="ECO:0007669"/>
    <property type="project" value="InterPro"/>
</dbReference>
<evidence type="ECO:0000259" key="6">
    <source>
        <dbReference type="PROSITE" id="PS51755"/>
    </source>
</evidence>
<evidence type="ECO:0000256" key="3">
    <source>
        <dbReference type="ARBA" id="ARBA00023125"/>
    </source>
</evidence>
<evidence type="ECO:0000256" key="1">
    <source>
        <dbReference type="ARBA" id="ARBA00005820"/>
    </source>
</evidence>
<feature type="DNA-binding region" description="OmpR/PhoB-type" evidence="5">
    <location>
        <begin position="11"/>
        <end position="110"/>
    </location>
</feature>
<dbReference type="InterPro" id="IPR036388">
    <property type="entry name" value="WH-like_DNA-bd_sf"/>
</dbReference>
<accession>A0A1W2EET3</accession>
<evidence type="ECO:0000256" key="5">
    <source>
        <dbReference type="PROSITE-ProRule" id="PRU01091"/>
    </source>
</evidence>
<dbReference type="InterPro" id="IPR027417">
    <property type="entry name" value="P-loop_NTPase"/>
</dbReference>
<gene>
    <name evidence="7" type="ORF">SAMN05661093_04287</name>
</gene>
<keyword evidence="4" id="KW-0804">Transcription</keyword>
<dbReference type="Pfam" id="PF03704">
    <property type="entry name" value="BTAD"/>
    <property type="match status" value="1"/>
</dbReference>
<keyword evidence="8" id="KW-1185">Reference proteome</keyword>
<dbReference type="SMART" id="SM00862">
    <property type="entry name" value="Trans_reg_C"/>
    <property type="match status" value="1"/>
</dbReference>
<feature type="domain" description="OmpR/PhoB-type" evidence="6">
    <location>
        <begin position="11"/>
        <end position="110"/>
    </location>
</feature>
<dbReference type="SUPFAM" id="SSF46894">
    <property type="entry name" value="C-terminal effector domain of the bipartite response regulators"/>
    <property type="match status" value="1"/>
</dbReference>
<dbReference type="InterPro" id="IPR011990">
    <property type="entry name" value="TPR-like_helical_dom_sf"/>
</dbReference>
<dbReference type="SUPFAM" id="SSF52540">
    <property type="entry name" value="P-loop containing nucleoside triphosphate hydrolases"/>
    <property type="match status" value="1"/>
</dbReference>
<sequence length="1124" mass="122237">MPLGIEASALGEQGRRTAPRVELLGPVRVVNADVEIGLGPARQRAVFVVLAMRSGQTVSRAELVEAVWGRSAPASADGSVYTYMSGLRRTLGDLGRELIVSSGNGYSLRVDSQQVDVTLFDELCEQANALAARGDHRGVTEKLGEALVLWRGEAFAGVPGPFAEQERTRLEQARLRAVETFARARLELGDHVEVAADLEVLVRDHPLRESLRELLMIALARSGRHAEALDVFADARATLLRELGAHPGPALCQVHADVLAGNEMFQAEPDTPRLDVRPCSAARDKDRPFVGRRAELEQVRERLAGVSQGAGGAIWIEGEPGIGKSALLGAALADVDINAVQVGWAVADELAGRFPLQIMLECLGMGRKLPQGESVGSMIERICATGPLVLVLDDIQWADEDTVQTWRRLCEATNRLPLLLICAANTGHGRAELTELRRYIESGAERGTAIAMRPLSFVESEALLTELVGARPGRVLRRITSRADGNPLYMREVVNALLLDGAVEMIDGVAYIDESKAEDAPRSLVAAVERSSKSLSDSTKEMLVWVAVLGPEATIGNIAAVSERPVWYLVRAVTDAVNANVLVEEGPKLTFRHQLMRDTVYGGIAGPTRGVLHRQAAKVLAEAGAPPHRVSEQLVAAGGYVEPWVAGWLAEHVAELAGRAPQVAAELLAQVIDTLDIGDPNREVLQAIEVRVLFQLSRDPEAKARHALAICTDPVLAAEVRQLLAAIVYRQGRRVEAISILTEVPVDPALPEQWRLRHRALLAYLRRDMSNIDTAEIAAKDAYEEAITAGDSFYAAHALQTRWLVDSMRRDHLAALRHVDEAIDLVRERKEYVGMQYDLLDNKIYTLQNLDRLDEADATLGVAADICPVNGLPIGLHVTAAVHHYWRGRWDEALQALTTITGDGPTITYAGLIDAGPARLLLHGLFSLIAGRRGDHIAATAHLDVAEHYLVTTKAELENFDFVLAARALVAVQVGDLRRGYEELAPILQPGYAGMMLRHQWLPPLVRVAIKLGDWEKVEQAVEVLELEAAREPVPARAFCALHRCTALLTRDPEPGLVAAEHYRRVGRPIELASTLGDVAELFAERGLFSDARAAFAEAAAIFAEVGAQWDLDSTSARLAELGM</sequence>
<keyword evidence="3 5" id="KW-0238">DNA-binding</keyword>
<dbReference type="AlphaFoldDB" id="A0A1W2EET3"/>
<name>A0A1W2EET3_KIBAR</name>
<evidence type="ECO:0000256" key="4">
    <source>
        <dbReference type="ARBA" id="ARBA00023163"/>
    </source>
</evidence>
<dbReference type="Pfam" id="PF13191">
    <property type="entry name" value="AAA_16"/>
    <property type="match status" value="1"/>
</dbReference>
<organism evidence="7 8">
    <name type="scientific">Kibdelosporangium aridum</name>
    <dbReference type="NCBI Taxonomy" id="2030"/>
    <lineage>
        <taxon>Bacteria</taxon>
        <taxon>Bacillati</taxon>
        <taxon>Actinomycetota</taxon>
        <taxon>Actinomycetes</taxon>
        <taxon>Pseudonocardiales</taxon>
        <taxon>Pseudonocardiaceae</taxon>
        <taxon>Kibdelosporangium</taxon>
    </lineage>
</organism>
<dbReference type="InterPro" id="IPR001867">
    <property type="entry name" value="OmpR/PhoB-type_DNA-bd"/>
</dbReference>
<proteinExistence type="inferred from homology"/>
<dbReference type="InterPro" id="IPR041664">
    <property type="entry name" value="AAA_16"/>
</dbReference>
<dbReference type="GO" id="GO:0006355">
    <property type="term" value="P:regulation of DNA-templated transcription"/>
    <property type="evidence" value="ECO:0007669"/>
    <property type="project" value="InterPro"/>
</dbReference>
<dbReference type="SMART" id="SM01043">
    <property type="entry name" value="BTAD"/>
    <property type="match status" value="1"/>
</dbReference>
<dbReference type="PANTHER" id="PTHR35807">
    <property type="entry name" value="TRANSCRIPTIONAL REGULATOR REDD-RELATED"/>
    <property type="match status" value="1"/>
</dbReference>
<keyword evidence="2" id="KW-0805">Transcription regulation</keyword>
<reference evidence="7 8" key="1">
    <citation type="submission" date="2017-04" db="EMBL/GenBank/DDBJ databases">
        <authorList>
            <person name="Afonso C.L."/>
            <person name="Miller P.J."/>
            <person name="Scott M.A."/>
            <person name="Spackman E."/>
            <person name="Goraichik I."/>
            <person name="Dimitrov K.M."/>
            <person name="Suarez D.L."/>
            <person name="Swayne D.E."/>
        </authorList>
    </citation>
    <scope>NUCLEOTIDE SEQUENCE [LARGE SCALE GENOMIC DNA]</scope>
    <source>
        <strain evidence="7 8">DSM 43828</strain>
    </source>
</reference>
<dbReference type="RefSeq" id="WP_143446486.1">
    <property type="nucleotide sequence ID" value="NZ_FWXV01000003.1"/>
</dbReference>
<dbReference type="InterPro" id="IPR016032">
    <property type="entry name" value="Sig_transdc_resp-reg_C-effctor"/>
</dbReference>
<dbReference type="Pfam" id="PF00486">
    <property type="entry name" value="Trans_reg_C"/>
    <property type="match status" value="1"/>
</dbReference>
<dbReference type="InterPro" id="IPR051677">
    <property type="entry name" value="AfsR-DnrI-RedD_regulator"/>
</dbReference>
<evidence type="ECO:0000313" key="8">
    <source>
        <dbReference type="Proteomes" id="UP000192674"/>
    </source>
</evidence>
<dbReference type="Gene3D" id="3.40.50.300">
    <property type="entry name" value="P-loop containing nucleotide triphosphate hydrolases"/>
    <property type="match status" value="1"/>
</dbReference>
<dbReference type="GO" id="GO:0003677">
    <property type="term" value="F:DNA binding"/>
    <property type="evidence" value="ECO:0007669"/>
    <property type="project" value="UniProtKB-UniRule"/>
</dbReference>
<dbReference type="CDD" id="cd15831">
    <property type="entry name" value="BTAD"/>
    <property type="match status" value="1"/>
</dbReference>
<dbReference type="OrthoDB" id="8482304at2"/>
<protein>
    <submittedName>
        <fullName evidence="7">DNA-binding transcriptional activator of the SARP family</fullName>
    </submittedName>
</protein>
<dbReference type="Proteomes" id="UP000192674">
    <property type="component" value="Unassembled WGS sequence"/>
</dbReference>
<evidence type="ECO:0000256" key="2">
    <source>
        <dbReference type="ARBA" id="ARBA00023015"/>
    </source>
</evidence>
<dbReference type="InterPro" id="IPR005158">
    <property type="entry name" value="BTAD"/>
</dbReference>
<dbReference type="PROSITE" id="PS51755">
    <property type="entry name" value="OMPR_PHOB"/>
    <property type="match status" value="1"/>
</dbReference>
<evidence type="ECO:0000313" key="7">
    <source>
        <dbReference type="EMBL" id="SMD08157.1"/>
    </source>
</evidence>
<dbReference type="Gene3D" id="1.25.40.10">
    <property type="entry name" value="Tetratricopeptide repeat domain"/>
    <property type="match status" value="2"/>
</dbReference>
<dbReference type="EMBL" id="FWXV01000003">
    <property type="protein sequence ID" value="SMD08157.1"/>
    <property type="molecule type" value="Genomic_DNA"/>
</dbReference>
<comment type="similarity">
    <text evidence="1">Belongs to the AfsR/DnrI/RedD regulatory family.</text>
</comment>
<dbReference type="SUPFAM" id="SSF48452">
    <property type="entry name" value="TPR-like"/>
    <property type="match status" value="2"/>
</dbReference>
<dbReference type="PANTHER" id="PTHR35807:SF1">
    <property type="entry name" value="TRANSCRIPTIONAL REGULATOR REDD"/>
    <property type="match status" value="1"/>
</dbReference>